<dbReference type="Gene3D" id="3.30.60.30">
    <property type="match status" value="1"/>
</dbReference>
<evidence type="ECO:0000256" key="5">
    <source>
        <dbReference type="SAM" id="SignalP"/>
    </source>
</evidence>
<feature type="domain" description="Kazal-like" evidence="6">
    <location>
        <begin position="69"/>
        <end position="122"/>
    </location>
</feature>
<dbReference type="InterPro" id="IPR002350">
    <property type="entry name" value="Kazal_dom"/>
</dbReference>
<evidence type="ECO:0000256" key="3">
    <source>
        <dbReference type="ARBA" id="ARBA00023157"/>
    </source>
</evidence>
<dbReference type="STRING" id="29139.ENSVURP00010021912"/>
<keyword evidence="2" id="KW-0964">Secreted</keyword>
<evidence type="ECO:0000256" key="4">
    <source>
        <dbReference type="SAM" id="MobiDB-lite"/>
    </source>
</evidence>
<feature type="chain" id="PRO_5021443300" description="Kazal-like domain-containing protein" evidence="5">
    <location>
        <begin position="24"/>
        <end position="122"/>
    </location>
</feature>
<dbReference type="SMART" id="SM00280">
    <property type="entry name" value="KAZAL"/>
    <property type="match status" value="1"/>
</dbReference>
<dbReference type="GO" id="GO:0005576">
    <property type="term" value="C:extracellular region"/>
    <property type="evidence" value="ECO:0007669"/>
    <property type="project" value="UniProtKB-SubCell"/>
</dbReference>
<sequence>MKTAIPCILFSLVLGAIFIDAASQLGKAGESSKSQNLGTSKLVRPGATTDQEEEKNIIKSPTGNIVGIQNGSKKASEDQVNCPALFDPVCGPHEKIYNNMCLFGEANKESNGKLNLKHKGKC</sequence>
<comment type="subcellular location">
    <subcellularLocation>
        <location evidence="1">Secreted</location>
    </subcellularLocation>
</comment>
<evidence type="ECO:0000313" key="7">
    <source>
        <dbReference type="Ensembl" id="ENSVURP00010021912.1"/>
    </source>
</evidence>
<keyword evidence="5" id="KW-0732">Signal</keyword>
<dbReference type="InterPro" id="IPR050159">
    <property type="entry name" value="Kazal-type_SerProtInhib"/>
</dbReference>
<name>A0A4X2LM71_VOMUR</name>
<dbReference type="Ensembl" id="ENSVURT00010024951.1">
    <property type="protein sequence ID" value="ENSVURP00010021912.1"/>
    <property type="gene ID" value="ENSVURG00010016799.1"/>
</dbReference>
<evidence type="ECO:0000256" key="2">
    <source>
        <dbReference type="ARBA" id="ARBA00022525"/>
    </source>
</evidence>
<feature type="region of interest" description="Disordered" evidence="4">
    <location>
        <begin position="29"/>
        <end position="55"/>
    </location>
</feature>
<feature type="signal peptide" evidence="5">
    <location>
        <begin position="1"/>
        <end position="23"/>
    </location>
</feature>
<keyword evidence="3" id="KW-1015">Disulfide bond</keyword>
<dbReference type="InterPro" id="IPR036058">
    <property type="entry name" value="Kazal_dom_sf"/>
</dbReference>
<dbReference type="PROSITE" id="PS51465">
    <property type="entry name" value="KAZAL_2"/>
    <property type="match status" value="1"/>
</dbReference>
<dbReference type="PANTHER" id="PTHR47499:SF1">
    <property type="entry name" value="SERINE PROTEASE INHIBITOR KAZAL-TYPE 7"/>
    <property type="match status" value="1"/>
</dbReference>
<dbReference type="SUPFAM" id="SSF100895">
    <property type="entry name" value="Kazal-type serine protease inhibitors"/>
    <property type="match status" value="1"/>
</dbReference>
<evidence type="ECO:0000313" key="8">
    <source>
        <dbReference type="Proteomes" id="UP000314987"/>
    </source>
</evidence>
<keyword evidence="8" id="KW-1185">Reference proteome</keyword>
<organism evidence="7 8">
    <name type="scientific">Vombatus ursinus</name>
    <name type="common">Common wombat</name>
    <dbReference type="NCBI Taxonomy" id="29139"/>
    <lineage>
        <taxon>Eukaryota</taxon>
        <taxon>Metazoa</taxon>
        <taxon>Chordata</taxon>
        <taxon>Craniata</taxon>
        <taxon>Vertebrata</taxon>
        <taxon>Euteleostomi</taxon>
        <taxon>Mammalia</taxon>
        <taxon>Metatheria</taxon>
        <taxon>Diprotodontia</taxon>
        <taxon>Vombatidae</taxon>
        <taxon>Vombatus</taxon>
    </lineage>
</organism>
<evidence type="ECO:0000256" key="1">
    <source>
        <dbReference type="ARBA" id="ARBA00004613"/>
    </source>
</evidence>
<proteinExistence type="predicted"/>
<evidence type="ECO:0000259" key="6">
    <source>
        <dbReference type="PROSITE" id="PS51465"/>
    </source>
</evidence>
<accession>A0A4X2LM71</accession>
<reference evidence="8" key="1">
    <citation type="submission" date="2018-12" db="EMBL/GenBank/DDBJ databases">
        <authorList>
            <person name="Yazar S."/>
        </authorList>
    </citation>
    <scope>NUCLEOTIDE SEQUENCE [LARGE SCALE GENOMIC DNA]</scope>
</reference>
<dbReference type="CDD" id="cd00104">
    <property type="entry name" value="KAZAL_FS"/>
    <property type="match status" value="1"/>
</dbReference>
<dbReference type="AlphaFoldDB" id="A0A4X2LM71"/>
<dbReference type="PANTHER" id="PTHR47499">
    <property type="entry name" value="SERINE PROTEASE INHIBITOR KAZAL-TYPE 7 SPINK7"/>
    <property type="match status" value="1"/>
</dbReference>
<dbReference type="Proteomes" id="UP000314987">
    <property type="component" value="Unassembled WGS sequence"/>
</dbReference>
<protein>
    <recommendedName>
        <fullName evidence="6">Kazal-like domain-containing protein</fullName>
    </recommendedName>
</protein>
<reference evidence="7" key="2">
    <citation type="submission" date="2025-08" db="UniProtKB">
        <authorList>
            <consortium name="Ensembl"/>
        </authorList>
    </citation>
    <scope>IDENTIFICATION</scope>
</reference>
<dbReference type="Pfam" id="PF00050">
    <property type="entry name" value="Kazal_1"/>
    <property type="match status" value="1"/>
</dbReference>
<reference evidence="7" key="3">
    <citation type="submission" date="2025-09" db="UniProtKB">
        <authorList>
            <consortium name="Ensembl"/>
        </authorList>
    </citation>
    <scope>IDENTIFICATION</scope>
</reference>